<dbReference type="InterPro" id="IPR018445">
    <property type="entry name" value="Put_Phosphate_transp_reg"/>
</dbReference>
<protein>
    <submittedName>
        <fullName evidence="2">Putative pit accessory protein</fullName>
    </submittedName>
</protein>
<sequence length="214" mass="23767">MLMRLIRALMPKEERFLAYFVDHSGKIVAAAEALSTLMAAPPEQRPQRVKDLKRIENEADAIGRQTIIGLHRAFITPFDRSDILALSNALDDAVDLIEEVAVHAELYRLEAFDDHMVALAGMIGRCAARVAEVIPLLEDISRNAARINGLCEDISGIEGEADEALRRALHQLVGERPETIAFFGRKEVYELLEAVTDRCDDVADVIEGILLDHV</sequence>
<organism evidence="2">
    <name type="scientific">mine drainage metagenome</name>
    <dbReference type="NCBI Taxonomy" id="410659"/>
    <lineage>
        <taxon>unclassified sequences</taxon>
        <taxon>metagenomes</taxon>
        <taxon>ecological metagenomes</taxon>
    </lineage>
</organism>
<dbReference type="InterPro" id="IPR052912">
    <property type="entry name" value="UPF0111_domain"/>
</dbReference>
<accession>A0A1J5RIC8</accession>
<evidence type="ECO:0000256" key="1">
    <source>
        <dbReference type="ARBA" id="ARBA00008591"/>
    </source>
</evidence>
<comment type="similarity">
    <text evidence="1">Belongs to the UPF0111 family.</text>
</comment>
<dbReference type="InterPro" id="IPR038078">
    <property type="entry name" value="PhoU-like_sf"/>
</dbReference>
<dbReference type="Pfam" id="PF01865">
    <property type="entry name" value="PhoU_div"/>
    <property type="match status" value="1"/>
</dbReference>
<proteinExistence type="inferred from homology"/>
<dbReference type="Gene3D" id="1.20.58.220">
    <property type="entry name" value="Phosphate transport system protein phou homolog 2, domain 2"/>
    <property type="match status" value="1"/>
</dbReference>
<name>A0A1J5RIC8_9ZZZZ</name>
<gene>
    <name evidence="2" type="ORF">GALL_221180</name>
</gene>
<dbReference type="EMBL" id="MLJW01000158">
    <property type="protein sequence ID" value="OIQ95872.1"/>
    <property type="molecule type" value="Genomic_DNA"/>
</dbReference>
<comment type="caution">
    <text evidence="2">The sequence shown here is derived from an EMBL/GenBank/DDBJ whole genome shotgun (WGS) entry which is preliminary data.</text>
</comment>
<reference evidence="2" key="1">
    <citation type="submission" date="2016-10" db="EMBL/GenBank/DDBJ databases">
        <title>Sequence of Gallionella enrichment culture.</title>
        <authorList>
            <person name="Poehlein A."/>
            <person name="Muehling M."/>
            <person name="Daniel R."/>
        </authorList>
    </citation>
    <scope>NUCLEOTIDE SEQUENCE</scope>
</reference>
<dbReference type="PANTHER" id="PTHR37298:SF1">
    <property type="entry name" value="UPF0111 PROTEIN YKAA"/>
    <property type="match status" value="1"/>
</dbReference>
<dbReference type="PANTHER" id="PTHR37298">
    <property type="entry name" value="UPF0111 PROTEIN YKAA"/>
    <property type="match status" value="1"/>
</dbReference>
<evidence type="ECO:0000313" key="2">
    <source>
        <dbReference type="EMBL" id="OIQ95872.1"/>
    </source>
</evidence>
<dbReference type="AlphaFoldDB" id="A0A1J5RIC8"/>